<evidence type="ECO:0000313" key="11">
    <source>
        <dbReference type="Proteomes" id="UP000256601"/>
    </source>
</evidence>
<keyword evidence="4" id="KW-0067">ATP-binding</keyword>
<dbReference type="SUPFAM" id="SSF54495">
    <property type="entry name" value="UBC-like"/>
    <property type="match status" value="1"/>
</dbReference>
<gene>
    <name evidence="10" type="ORF">B0I71DRAFT_130045</name>
</gene>
<dbReference type="SUPFAM" id="SSF46934">
    <property type="entry name" value="UBA-like"/>
    <property type="match status" value="1"/>
</dbReference>
<dbReference type="SUPFAM" id="SSF52540">
    <property type="entry name" value="P-loop containing nucleoside triphosphate hydrolases"/>
    <property type="match status" value="1"/>
</dbReference>
<dbReference type="CDD" id="cd23827">
    <property type="entry name" value="RWD_YLR419W-like"/>
    <property type="match status" value="1"/>
</dbReference>
<feature type="compositionally biased region" description="Basic and acidic residues" evidence="5">
    <location>
        <begin position="181"/>
        <end position="208"/>
    </location>
</feature>
<dbReference type="FunFam" id="3.40.50.300:FF:001214">
    <property type="entry name" value="DExH-box ATP-dependent RNA helicase"/>
    <property type="match status" value="1"/>
</dbReference>
<dbReference type="InterPro" id="IPR056328">
    <property type="entry name" value="DSRM_DHX29"/>
</dbReference>
<feature type="domain" description="UBA" evidence="6">
    <location>
        <begin position="285"/>
        <end position="325"/>
    </location>
</feature>
<dbReference type="PROSITE" id="PS50908">
    <property type="entry name" value="RWD"/>
    <property type="match status" value="1"/>
</dbReference>
<evidence type="ECO:0000256" key="2">
    <source>
        <dbReference type="ARBA" id="ARBA00022801"/>
    </source>
</evidence>
<evidence type="ECO:0000313" key="10">
    <source>
        <dbReference type="EMBL" id="RDW26912.1"/>
    </source>
</evidence>
<dbReference type="Pfam" id="PF00271">
    <property type="entry name" value="Helicase_C"/>
    <property type="match status" value="1"/>
</dbReference>
<dbReference type="InterPro" id="IPR007502">
    <property type="entry name" value="Helicase-assoc_dom"/>
</dbReference>
<protein>
    <submittedName>
        <fullName evidence="10">P-loop containing nucleoside triphosphate hydrolase protein</fullName>
    </submittedName>
</protein>
<organism evidence="10 11">
    <name type="scientific">Yarrowia lipolytica</name>
    <name type="common">Candida lipolytica</name>
    <dbReference type="NCBI Taxonomy" id="4952"/>
    <lineage>
        <taxon>Eukaryota</taxon>
        <taxon>Fungi</taxon>
        <taxon>Dikarya</taxon>
        <taxon>Ascomycota</taxon>
        <taxon>Saccharomycotina</taxon>
        <taxon>Dipodascomycetes</taxon>
        <taxon>Dipodascales</taxon>
        <taxon>Dipodascales incertae sedis</taxon>
        <taxon>Yarrowia</taxon>
    </lineage>
</organism>
<dbReference type="GO" id="GO:0016787">
    <property type="term" value="F:hydrolase activity"/>
    <property type="evidence" value="ECO:0007669"/>
    <property type="project" value="UniProtKB-KW"/>
</dbReference>
<evidence type="ECO:0000259" key="8">
    <source>
        <dbReference type="PROSITE" id="PS51192"/>
    </source>
</evidence>
<dbReference type="SMART" id="SM00847">
    <property type="entry name" value="HA2"/>
    <property type="match status" value="1"/>
</dbReference>
<accession>A0A371C9S3</accession>
<dbReference type="InterPro" id="IPR011709">
    <property type="entry name" value="DEAD-box_helicase_OB_fold"/>
</dbReference>
<dbReference type="InterPro" id="IPR011545">
    <property type="entry name" value="DEAD/DEAH_box_helicase_dom"/>
</dbReference>
<dbReference type="PROSITE" id="PS51192">
    <property type="entry name" value="HELICASE_ATP_BIND_1"/>
    <property type="match status" value="1"/>
</dbReference>
<feature type="compositionally biased region" description="Pro residues" evidence="5">
    <location>
        <begin position="30"/>
        <end position="39"/>
    </location>
</feature>
<dbReference type="EMBL" id="KZ858971">
    <property type="protein sequence ID" value="RDW26912.1"/>
    <property type="molecule type" value="Genomic_DNA"/>
</dbReference>
<feature type="domain" description="Helicase C-terminal" evidence="9">
    <location>
        <begin position="819"/>
        <end position="992"/>
    </location>
</feature>
<dbReference type="Pfam" id="PF21010">
    <property type="entry name" value="HA2_C"/>
    <property type="match status" value="1"/>
</dbReference>
<evidence type="ECO:0000259" key="7">
    <source>
        <dbReference type="PROSITE" id="PS50908"/>
    </source>
</evidence>
<dbReference type="SMART" id="SM00490">
    <property type="entry name" value="HELICc"/>
    <property type="match status" value="1"/>
</dbReference>
<keyword evidence="1" id="KW-0547">Nucleotide-binding</keyword>
<dbReference type="PANTHER" id="PTHR18934:SF267">
    <property type="entry name" value="ATP-DEPENDENT RNA HELICASE YLR419W-RELATED"/>
    <property type="match status" value="1"/>
</dbReference>
<dbReference type="Proteomes" id="UP000256601">
    <property type="component" value="Unassembled WGS sequence"/>
</dbReference>
<feature type="domain" description="RWD" evidence="7">
    <location>
        <begin position="427"/>
        <end position="530"/>
    </location>
</feature>
<feature type="region of interest" description="Disordered" evidence="5">
    <location>
        <begin position="181"/>
        <end position="248"/>
    </location>
</feature>
<dbReference type="Gene3D" id="3.40.50.300">
    <property type="entry name" value="P-loop containing nucleotide triphosphate hydrolases"/>
    <property type="match status" value="2"/>
</dbReference>
<dbReference type="InterPro" id="IPR048333">
    <property type="entry name" value="HA2_WH"/>
</dbReference>
<dbReference type="Pfam" id="PF04408">
    <property type="entry name" value="WHD_HA2"/>
    <property type="match status" value="1"/>
</dbReference>
<sequence>MAKKNTPTPKKTAVEPASKGKGKGKKSPDPEPLPGPPKPTARQIVANSSWTGKLPATLLHEHVQKLKWERVDYDMRRVKTGFIATVILKQKNPKTQEVEEIRYMPPADLVQGKDTALEARHLAATYALHRISSHKNLSMVLPTDHKTLWQKCDKKKSEDIKSGQATADDYVPDPFIVKRKRETERADREKKRQIERERAEKSKVEVKVAIESSGKTTANGDPKKSRESPDPSRKPGLRPRELFPPKSWDYAPKAEMSQELRNLVESVIKKKVTWEKNEADDSTTAANDKLIAEITNLGFRKSHVTEALQYASPEATELLEWLLLHVPEDDLPGKFLPDKYTTGVSFHTLELSREYMVKRFQEDGYNRDVAIDVLERVDWSERLGNVELCKRLIGEPASDSPSCRVSEMTISEVSGDSESESLSIWNEEMEALEAIFEPERLSVADDRISVSLNCRNLENGLLQATFWRSNDYPASFPSIAVRAIKKGHRLPHYIQLAIMRRALEMSRDTLSGDAQIWAICEWLEDNCCEIIDNPGELAGVSGGVGIVNQPSMVVRKGQNKSRPIPKAQLNTKQIQESFVKRFVGGEWDKMKKSRQSLPAWEKQQDVIDALSASQIVLVTGETGSGKSTQTVQFILDHMVSTTSTTPNIICTQPRRISAMGLAERVAAERMSELGTEVGYIIRGENKTSKETLLRFVTTGVLLKMIQGDFKTSLSNVTHVVVDEVHERSVDGDVLLILLKSLLTVFPHLKIVLMSATVDSNTFINYFGGHGKVGHVHIEGRTFPVDDVYLDGVIEQSNYGEGEPVNKIITKLGEGVNYQLLSHLISHVDTQLTAQSSKGGVLIFLPGVAEISQCCAVLSQLGTCHVIPLHSGLSPQQQRLVFSTPPRGKRKVVVATNIAETSITIPDIVAVVDSGRVKETVYDAENNIVRLVSTWVSQAAAKQRRGRAGRVSRGTCYKMYTQQAEQGKMPERTVPEMSRTPLEQLYLYVKSMNVGDVGKFLSRAIDPPSVTAISTAQSILTNMGCISVSGALTALGKHMSMIPGDLKVAKLLIIGSVLGCSKLMLAVAGVLSVKSPFLSLADKRDDIKASRSQFSTGNGDLLTDATAYLEWEARKHVKTTRLWCKENFLSSEVLYNIDSTVKQFSEILRNLNYSINGTNTSNNLARAVIASSLNQQIAKVRHPDKKFSQLASGAVQVDPEAREYKYYLQNERVFIHPSSTAFSERNLPQEACFMAYFTRMETSKVFLRDVTPVSKYAMLLFGGKLDIDYTGRGVVISDWLQITCWPRIGVLAAKLRQLLEEGLQRKFDNPREELDPELVNAVVKLLETDGL</sequence>
<evidence type="ECO:0000259" key="9">
    <source>
        <dbReference type="PROSITE" id="PS51194"/>
    </source>
</evidence>
<feature type="compositionally biased region" description="Low complexity" evidence="5">
    <location>
        <begin position="1"/>
        <end position="11"/>
    </location>
</feature>
<dbReference type="InterPro" id="IPR009060">
    <property type="entry name" value="UBA-like_sf"/>
</dbReference>
<dbReference type="GO" id="GO:0003723">
    <property type="term" value="F:RNA binding"/>
    <property type="evidence" value="ECO:0007669"/>
    <property type="project" value="TreeGrafter"/>
</dbReference>
<dbReference type="VEuPathDB" id="FungiDB:YALI1_C03335g"/>
<evidence type="ECO:0000256" key="4">
    <source>
        <dbReference type="ARBA" id="ARBA00022840"/>
    </source>
</evidence>
<evidence type="ECO:0000256" key="3">
    <source>
        <dbReference type="ARBA" id="ARBA00022806"/>
    </source>
</evidence>
<dbReference type="InterPro" id="IPR015940">
    <property type="entry name" value="UBA"/>
</dbReference>
<dbReference type="Pfam" id="PF07717">
    <property type="entry name" value="OB_NTP_bind"/>
    <property type="match status" value="1"/>
</dbReference>
<proteinExistence type="predicted"/>
<evidence type="ECO:0000259" key="6">
    <source>
        <dbReference type="PROSITE" id="PS50030"/>
    </source>
</evidence>
<feature type="compositionally biased region" description="Basic and acidic residues" evidence="5">
    <location>
        <begin position="221"/>
        <end position="243"/>
    </location>
</feature>
<evidence type="ECO:0000256" key="1">
    <source>
        <dbReference type="ARBA" id="ARBA00022741"/>
    </source>
</evidence>
<dbReference type="Pfam" id="PF24385">
    <property type="entry name" value="DSRM_DHX29"/>
    <property type="match status" value="1"/>
</dbReference>
<feature type="domain" description="Helicase ATP-binding" evidence="8">
    <location>
        <begin position="607"/>
        <end position="775"/>
    </location>
</feature>
<dbReference type="InterPro" id="IPR027417">
    <property type="entry name" value="P-loop_NTPase"/>
</dbReference>
<dbReference type="PANTHER" id="PTHR18934">
    <property type="entry name" value="ATP-DEPENDENT RNA HELICASE"/>
    <property type="match status" value="1"/>
</dbReference>
<dbReference type="InterPro" id="IPR001650">
    <property type="entry name" value="Helicase_C-like"/>
</dbReference>
<dbReference type="InterPro" id="IPR014001">
    <property type="entry name" value="Helicase_ATP-bd"/>
</dbReference>
<dbReference type="VEuPathDB" id="FungiDB:YALI0_C02365g"/>
<evidence type="ECO:0000256" key="5">
    <source>
        <dbReference type="SAM" id="MobiDB-lite"/>
    </source>
</evidence>
<dbReference type="Gene3D" id="1.20.120.1080">
    <property type="match status" value="1"/>
</dbReference>
<dbReference type="Pfam" id="PF00270">
    <property type="entry name" value="DEAD"/>
    <property type="match status" value="1"/>
</dbReference>
<dbReference type="Gene3D" id="3.10.110.10">
    <property type="entry name" value="Ubiquitin Conjugating Enzyme"/>
    <property type="match status" value="1"/>
</dbReference>
<dbReference type="InterPro" id="IPR016135">
    <property type="entry name" value="UBQ-conjugating_enzyme/RWD"/>
</dbReference>
<dbReference type="InterPro" id="IPR059023">
    <property type="entry name" value="RNA_hel_CTD"/>
</dbReference>
<dbReference type="GO" id="GO:0005524">
    <property type="term" value="F:ATP binding"/>
    <property type="evidence" value="ECO:0007669"/>
    <property type="project" value="UniProtKB-KW"/>
</dbReference>
<keyword evidence="3" id="KW-0347">Helicase</keyword>
<name>A0A371C9S3_YARLL</name>
<dbReference type="PROSITE" id="PS50030">
    <property type="entry name" value="UBA"/>
    <property type="match status" value="1"/>
</dbReference>
<reference evidence="10 11" key="1">
    <citation type="submission" date="2018-07" db="EMBL/GenBank/DDBJ databases">
        <title>Draft Genome Assemblies for Five Robust Yarrowia lipolytica Strains Exhibiting High Lipid Production and Pentose Sugar Utilization and Sugar Alcohol Secretion from Undetoxified Lignocellulosic Biomass Hydrolysates.</title>
        <authorList>
            <consortium name="DOE Joint Genome Institute"/>
            <person name="Walker C."/>
            <person name="Ryu S."/>
            <person name="Na H."/>
            <person name="Zane M."/>
            <person name="LaButti K."/>
            <person name="Lipzen A."/>
            <person name="Haridas S."/>
            <person name="Barry K."/>
            <person name="Grigoriev I.V."/>
            <person name="Quarterman J."/>
            <person name="Slininger P."/>
            <person name="Dien B."/>
            <person name="Trinh C.T."/>
        </authorList>
    </citation>
    <scope>NUCLEOTIDE SEQUENCE [LARGE SCALE GENOMIC DNA]</scope>
    <source>
        <strain evidence="10 11">YB392</strain>
    </source>
</reference>
<dbReference type="GO" id="GO:0004386">
    <property type="term" value="F:helicase activity"/>
    <property type="evidence" value="ECO:0007669"/>
    <property type="project" value="UniProtKB-KW"/>
</dbReference>
<dbReference type="CDD" id="cd18791">
    <property type="entry name" value="SF2_C_RHA"/>
    <property type="match status" value="1"/>
</dbReference>
<feature type="region of interest" description="Disordered" evidence="5">
    <location>
        <begin position="1"/>
        <end position="41"/>
    </location>
</feature>
<dbReference type="Pfam" id="PF26026">
    <property type="entry name" value="RNA_hel_CTD"/>
    <property type="match status" value="1"/>
</dbReference>
<dbReference type="Pfam" id="PF05773">
    <property type="entry name" value="RWD"/>
    <property type="match status" value="1"/>
</dbReference>
<dbReference type="CDD" id="cd17917">
    <property type="entry name" value="DEXHc_RHA-like"/>
    <property type="match status" value="1"/>
</dbReference>
<dbReference type="InterPro" id="IPR006575">
    <property type="entry name" value="RWD_dom"/>
</dbReference>
<keyword evidence="2 10" id="KW-0378">Hydrolase</keyword>
<dbReference type="FunFam" id="3.40.50.300:FF:000868">
    <property type="entry name" value="DEAD/DEAH box helicase, putative"/>
    <property type="match status" value="1"/>
</dbReference>
<dbReference type="PROSITE" id="PS51194">
    <property type="entry name" value="HELICASE_CTER"/>
    <property type="match status" value="1"/>
</dbReference>
<dbReference type="SMART" id="SM00487">
    <property type="entry name" value="DEXDc"/>
    <property type="match status" value="1"/>
</dbReference>